<evidence type="ECO:0000313" key="12">
    <source>
        <dbReference type="Proteomes" id="UP000617340"/>
    </source>
</evidence>
<comment type="caution">
    <text evidence="11">The sequence shown here is derived from an EMBL/GenBank/DDBJ whole genome shotgun (WGS) entry which is preliminary data.</text>
</comment>
<keyword evidence="4" id="KW-0677">Repeat</keyword>
<evidence type="ECO:0000256" key="1">
    <source>
        <dbReference type="ARBA" id="ARBA00004141"/>
    </source>
</evidence>
<accession>A0A834NVW7</accession>
<feature type="transmembrane region" description="Helical" evidence="10">
    <location>
        <begin position="70"/>
        <end position="89"/>
    </location>
</feature>
<dbReference type="PIRSF" id="PIRSF023381">
    <property type="entry name" value="MannP-dilichol_defect-1p"/>
    <property type="match status" value="1"/>
</dbReference>
<evidence type="ECO:0000256" key="6">
    <source>
        <dbReference type="ARBA" id="ARBA00023136"/>
    </source>
</evidence>
<dbReference type="EMBL" id="JACSDZ010000001">
    <property type="protein sequence ID" value="KAF7418919.1"/>
    <property type="molecule type" value="Genomic_DNA"/>
</dbReference>
<evidence type="ECO:0000256" key="8">
    <source>
        <dbReference type="ARBA" id="ARBA00067517"/>
    </source>
</evidence>
<evidence type="ECO:0000256" key="3">
    <source>
        <dbReference type="ARBA" id="ARBA00022692"/>
    </source>
</evidence>
<evidence type="ECO:0000256" key="4">
    <source>
        <dbReference type="ARBA" id="ARBA00022737"/>
    </source>
</evidence>
<protein>
    <recommendedName>
        <fullName evidence="8 9">Mannose-P-dolichol utilization defect 1 protein homolog</fullName>
    </recommendedName>
</protein>
<evidence type="ECO:0000256" key="7">
    <source>
        <dbReference type="ARBA" id="ARBA00038475"/>
    </source>
</evidence>
<keyword evidence="3 9" id="KW-0812">Transmembrane</keyword>
<keyword evidence="12" id="KW-1185">Reference proteome</keyword>
<dbReference type="InterPro" id="IPR006603">
    <property type="entry name" value="PQ-loop_rpt"/>
</dbReference>
<dbReference type="FunFam" id="1.20.1280.290:FF:000006">
    <property type="entry name" value="mannose-P-dolichol utilization defect 1 protein"/>
    <property type="match status" value="1"/>
</dbReference>
<gene>
    <name evidence="11" type="ORF">HZH68_001572</name>
</gene>
<dbReference type="InterPro" id="IPR016817">
    <property type="entry name" value="MannP-dilichol_defect-1"/>
</dbReference>
<keyword evidence="5 9" id="KW-1133">Transmembrane helix</keyword>
<dbReference type="PANTHER" id="PTHR12226:SF2">
    <property type="entry name" value="MANNOSE-P-DOLICHOL UTILIZATION DEFECT 1 PROTEIN"/>
    <property type="match status" value="1"/>
</dbReference>
<dbReference type="AlphaFoldDB" id="A0A834NVW7"/>
<evidence type="ECO:0000256" key="5">
    <source>
        <dbReference type="ARBA" id="ARBA00022989"/>
    </source>
</evidence>
<dbReference type="PANTHER" id="PTHR12226">
    <property type="entry name" value="MANNOSE-P-DOLICHOL UTILIZATION DEFECT 1 LEC35 -RELATED"/>
    <property type="match status" value="1"/>
</dbReference>
<feature type="transmembrane region" description="Helical" evidence="10">
    <location>
        <begin position="123"/>
        <end position="142"/>
    </location>
</feature>
<keyword evidence="6 9" id="KW-0472">Membrane</keyword>
<dbReference type="SMART" id="SM00679">
    <property type="entry name" value="CTNS"/>
    <property type="match status" value="2"/>
</dbReference>
<sequence length="247" mass="27149">MASYIKNISLSFFTKKCIKIYFNDLNFLHVECFKETLSKILGLGIIAGSLLVKVPQIIKIFKNKDSKGINIFSVLLDLFAITAMTSYSFASGFPFSSWGDGVSLGIQTLIIALLVFHFNGDTATATAFLAGYISILSAVVSGLTPINLLWTCQAMNIPIVLISKFIQAYTNYSNGSTGQLSAITGFMLFFGSLARIFTSIQETGDVTMIVMYSCSTFANAILAAQILYYWNVETVDSKKKDKTKKKE</sequence>
<comment type="subcellular location">
    <subcellularLocation>
        <location evidence="1 9">Membrane</location>
        <topology evidence="1 9">Multi-pass membrane protein</topology>
    </subcellularLocation>
</comment>
<dbReference type="Pfam" id="PF04193">
    <property type="entry name" value="PQ-loop"/>
    <property type="match status" value="2"/>
</dbReference>
<comment type="similarity">
    <text evidence="7 9">Belongs to the MPDU1 (TC 2.A.43.3) family.</text>
</comment>
<organism evidence="11 12">
    <name type="scientific">Vespula germanica</name>
    <name type="common">German yellow jacket</name>
    <name type="synonym">Paravespula germanica</name>
    <dbReference type="NCBI Taxonomy" id="30212"/>
    <lineage>
        <taxon>Eukaryota</taxon>
        <taxon>Metazoa</taxon>
        <taxon>Ecdysozoa</taxon>
        <taxon>Arthropoda</taxon>
        <taxon>Hexapoda</taxon>
        <taxon>Insecta</taxon>
        <taxon>Pterygota</taxon>
        <taxon>Neoptera</taxon>
        <taxon>Endopterygota</taxon>
        <taxon>Hymenoptera</taxon>
        <taxon>Apocrita</taxon>
        <taxon>Aculeata</taxon>
        <taxon>Vespoidea</taxon>
        <taxon>Vespidae</taxon>
        <taxon>Vespinae</taxon>
        <taxon>Vespula</taxon>
    </lineage>
</organism>
<proteinExistence type="inferred from homology"/>
<evidence type="ECO:0000256" key="9">
    <source>
        <dbReference type="PIRNR" id="PIRNR023381"/>
    </source>
</evidence>
<dbReference type="FunFam" id="1.20.1280.290:FF:000031">
    <property type="entry name" value="Mannose-P-dolichol utilization defect 1"/>
    <property type="match status" value="1"/>
</dbReference>
<dbReference type="GO" id="GO:0009312">
    <property type="term" value="P:oligosaccharide biosynthetic process"/>
    <property type="evidence" value="ECO:0007669"/>
    <property type="project" value="TreeGrafter"/>
</dbReference>
<evidence type="ECO:0000256" key="2">
    <source>
        <dbReference type="ARBA" id="ARBA00022448"/>
    </source>
</evidence>
<feature type="transmembrane region" description="Helical" evidence="10">
    <location>
        <begin position="178"/>
        <end position="197"/>
    </location>
</feature>
<keyword evidence="2" id="KW-0813">Transport</keyword>
<dbReference type="GO" id="GO:0016020">
    <property type="term" value="C:membrane"/>
    <property type="evidence" value="ECO:0007669"/>
    <property type="project" value="UniProtKB-SubCell"/>
</dbReference>
<evidence type="ECO:0000256" key="10">
    <source>
        <dbReference type="SAM" id="Phobius"/>
    </source>
</evidence>
<feature type="transmembrane region" description="Helical" evidence="10">
    <location>
        <begin position="209"/>
        <end position="230"/>
    </location>
</feature>
<name>A0A834NVW7_VESGE</name>
<dbReference type="Proteomes" id="UP000617340">
    <property type="component" value="Unassembled WGS sequence"/>
</dbReference>
<reference evidence="11" key="1">
    <citation type="journal article" date="2020" name="G3 (Bethesda)">
        <title>High-Quality Assemblies for Three Invasive Social Wasps from the &lt;i&gt;Vespula&lt;/i&gt; Genus.</title>
        <authorList>
            <person name="Harrop T.W.R."/>
            <person name="Guhlin J."/>
            <person name="McLaughlin G.M."/>
            <person name="Permina E."/>
            <person name="Stockwell P."/>
            <person name="Gilligan J."/>
            <person name="Le Lec M.F."/>
            <person name="Gruber M.A.M."/>
            <person name="Quinn O."/>
            <person name="Lovegrove M."/>
            <person name="Duncan E.J."/>
            <person name="Remnant E.J."/>
            <person name="Van Eeckhoven J."/>
            <person name="Graham B."/>
            <person name="Knapp R.A."/>
            <person name="Langford K.W."/>
            <person name="Kronenberg Z."/>
            <person name="Press M.O."/>
            <person name="Eacker S.M."/>
            <person name="Wilson-Rankin E.E."/>
            <person name="Purcell J."/>
            <person name="Lester P.J."/>
            <person name="Dearden P.K."/>
        </authorList>
    </citation>
    <scope>NUCLEOTIDE SEQUENCE</scope>
    <source>
        <strain evidence="11">Linc-1</strain>
    </source>
</reference>
<evidence type="ECO:0000313" key="11">
    <source>
        <dbReference type="EMBL" id="KAF7418919.1"/>
    </source>
</evidence>
<dbReference type="Gene3D" id="1.20.1280.290">
    <property type="match status" value="2"/>
</dbReference>